<sequence length="88" mass="9898">MVVRYRGSSAPVFCFLDVYCVGWLVLPIWCYTQGSGTLLITLLFPRIPKKSVINHVFLLFMSFLLSDVRQVGSDVVNVESIDIAIDTI</sequence>
<organism evidence="2 3">
    <name type="scientific">Linnemannia elongata AG-77</name>
    <dbReference type="NCBI Taxonomy" id="1314771"/>
    <lineage>
        <taxon>Eukaryota</taxon>
        <taxon>Fungi</taxon>
        <taxon>Fungi incertae sedis</taxon>
        <taxon>Mucoromycota</taxon>
        <taxon>Mortierellomycotina</taxon>
        <taxon>Mortierellomycetes</taxon>
        <taxon>Mortierellales</taxon>
        <taxon>Mortierellaceae</taxon>
        <taxon>Linnemannia</taxon>
    </lineage>
</organism>
<proteinExistence type="predicted"/>
<evidence type="ECO:0000313" key="2">
    <source>
        <dbReference type="EMBL" id="OAQ25647.1"/>
    </source>
</evidence>
<evidence type="ECO:0000256" key="1">
    <source>
        <dbReference type="SAM" id="Phobius"/>
    </source>
</evidence>
<name>A0A197JKA5_9FUNG</name>
<accession>A0A197JKA5</accession>
<gene>
    <name evidence="2" type="ORF">K457DRAFT_140961</name>
</gene>
<dbReference type="Proteomes" id="UP000078512">
    <property type="component" value="Unassembled WGS sequence"/>
</dbReference>
<keyword evidence="1" id="KW-0472">Membrane</keyword>
<protein>
    <submittedName>
        <fullName evidence="2">Uncharacterized protein</fullName>
    </submittedName>
</protein>
<keyword evidence="3" id="KW-1185">Reference proteome</keyword>
<keyword evidence="1" id="KW-1133">Transmembrane helix</keyword>
<feature type="transmembrane region" description="Helical" evidence="1">
    <location>
        <begin position="12"/>
        <end position="32"/>
    </location>
</feature>
<dbReference type="EMBL" id="KV442076">
    <property type="protein sequence ID" value="OAQ25647.1"/>
    <property type="molecule type" value="Genomic_DNA"/>
</dbReference>
<evidence type="ECO:0000313" key="3">
    <source>
        <dbReference type="Proteomes" id="UP000078512"/>
    </source>
</evidence>
<keyword evidence="1" id="KW-0812">Transmembrane</keyword>
<dbReference type="AlphaFoldDB" id="A0A197JKA5"/>
<reference evidence="2 3" key="1">
    <citation type="submission" date="2016-05" db="EMBL/GenBank/DDBJ databases">
        <title>Genome sequencing reveals origins of a unique bacterial endosymbiosis in the earliest lineages of terrestrial Fungi.</title>
        <authorList>
            <consortium name="DOE Joint Genome Institute"/>
            <person name="Uehling J."/>
            <person name="Gryganskyi A."/>
            <person name="Hameed K."/>
            <person name="Tschaplinski T."/>
            <person name="Misztal P."/>
            <person name="Wu S."/>
            <person name="Desiro A."/>
            <person name="Vande Pol N."/>
            <person name="Du Z.-Y."/>
            <person name="Zienkiewicz A."/>
            <person name="Zienkiewicz K."/>
            <person name="Morin E."/>
            <person name="Tisserant E."/>
            <person name="Splivallo R."/>
            <person name="Hainaut M."/>
            <person name="Henrissat B."/>
            <person name="Ohm R."/>
            <person name="Kuo A."/>
            <person name="Yan J."/>
            <person name="Lipzen A."/>
            <person name="Nolan M."/>
            <person name="Labutti K."/>
            <person name="Barry K."/>
            <person name="Goldstein A."/>
            <person name="Labbe J."/>
            <person name="Schadt C."/>
            <person name="Tuskan G."/>
            <person name="Grigoriev I."/>
            <person name="Martin F."/>
            <person name="Vilgalys R."/>
            <person name="Bonito G."/>
        </authorList>
    </citation>
    <scope>NUCLEOTIDE SEQUENCE [LARGE SCALE GENOMIC DNA]</scope>
    <source>
        <strain evidence="2 3">AG-77</strain>
    </source>
</reference>